<dbReference type="EMBL" id="UYJE01002000">
    <property type="protein sequence ID" value="VDI07069.1"/>
    <property type="molecule type" value="Genomic_DNA"/>
</dbReference>
<comment type="caution">
    <text evidence="8">The sequence shown here is derived from an EMBL/GenBank/DDBJ whole genome shotgun (WGS) entry which is preliminary data.</text>
</comment>
<evidence type="ECO:0000256" key="3">
    <source>
        <dbReference type="ARBA" id="ARBA00022692"/>
    </source>
</evidence>
<proteinExistence type="inferred from homology"/>
<evidence type="ECO:0000313" key="9">
    <source>
        <dbReference type="Proteomes" id="UP000596742"/>
    </source>
</evidence>
<feature type="transmembrane region" description="Helical" evidence="6">
    <location>
        <begin position="45"/>
        <end position="68"/>
    </location>
</feature>
<evidence type="ECO:0000256" key="2">
    <source>
        <dbReference type="ARBA" id="ARBA00009671"/>
    </source>
</evidence>
<dbReference type="InterPro" id="IPR007632">
    <property type="entry name" value="Anoctamin"/>
</dbReference>
<evidence type="ECO:0000256" key="6">
    <source>
        <dbReference type="RuleBase" id="RU280814"/>
    </source>
</evidence>
<dbReference type="Pfam" id="PF04547">
    <property type="entry name" value="Anoctamin"/>
    <property type="match status" value="1"/>
</dbReference>
<comment type="similarity">
    <text evidence="2 6">Belongs to the anoctamin family.</text>
</comment>
<evidence type="ECO:0000256" key="4">
    <source>
        <dbReference type="ARBA" id="ARBA00022989"/>
    </source>
</evidence>
<keyword evidence="3 6" id="KW-0812">Transmembrane</keyword>
<evidence type="ECO:0000313" key="8">
    <source>
        <dbReference type="EMBL" id="VDI07069.1"/>
    </source>
</evidence>
<reference evidence="8" key="1">
    <citation type="submission" date="2018-11" db="EMBL/GenBank/DDBJ databases">
        <authorList>
            <person name="Alioto T."/>
            <person name="Alioto T."/>
        </authorList>
    </citation>
    <scope>NUCLEOTIDE SEQUENCE</scope>
</reference>
<dbReference type="GO" id="GO:0005254">
    <property type="term" value="F:chloride channel activity"/>
    <property type="evidence" value="ECO:0007669"/>
    <property type="project" value="TreeGrafter"/>
</dbReference>
<comment type="subcellular location">
    <subcellularLocation>
        <location evidence="1 6">Membrane</location>
        <topology evidence="1 6">Multi-pass membrane protein</topology>
    </subcellularLocation>
</comment>
<comment type="caution">
    <text evidence="6">Lacks conserved residue(s) required for the propagation of feature annotation.</text>
</comment>
<dbReference type="PANTHER" id="PTHR12308:SF84">
    <property type="entry name" value="ANOCTAMIN"/>
    <property type="match status" value="1"/>
</dbReference>
<dbReference type="OrthoDB" id="296386at2759"/>
<evidence type="ECO:0000256" key="5">
    <source>
        <dbReference type="ARBA" id="ARBA00023136"/>
    </source>
</evidence>
<dbReference type="PANTHER" id="PTHR12308">
    <property type="entry name" value="ANOCTAMIN"/>
    <property type="match status" value="1"/>
</dbReference>
<dbReference type="Proteomes" id="UP000596742">
    <property type="component" value="Unassembled WGS sequence"/>
</dbReference>
<dbReference type="AlphaFoldDB" id="A0A8B6CLJ2"/>
<name>A0A8B6CLJ2_MYTGA</name>
<dbReference type="GO" id="GO:0005886">
    <property type="term" value="C:plasma membrane"/>
    <property type="evidence" value="ECO:0007669"/>
    <property type="project" value="TreeGrafter"/>
</dbReference>
<gene>
    <name evidence="8" type="ORF">MGAL_10B058570</name>
</gene>
<keyword evidence="4 6" id="KW-1133">Transmembrane helix</keyword>
<evidence type="ECO:0000256" key="1">
    <source>
        <dbReference type="ARBA" id="ARBA00004141"/>
    </source>
</evidence>
<keyword evidence="9" id="KW-1185">Reference proteome</keyword>
<protein>
    <recommendedName>
        <fullName evidence="6">Anoctamin</fullName>
    </recommendedName>
</protein>
<organism evidence="8 9">
    <name type="scientific">Mytilus galloprovincialis</name>
    <name type="common">Mediterranean mussel</name>
    <dbReference type="NCBI Taxonomy" id="29158"/>
    <lineage>
        <taxon>Eukaryota</taxon>
        <taxon>Metazoa</taxon>
        <taxon>Spiralia</taxon>
        <taxon>Lophotrochozoa</taxon>
        <taxon>Mollusca</taxon>
        <taxon>Bivalvia</taxon>
        <taxon>Autobranchia</taxon>
        <taxon>Pteriomorphia</taxon>
        <taxon>Mytilida</taxon>
        <taxon>Mytiloidea</taxon>
        <taxon>Mytilidae</taxon>
        <taxon>Mytilinae</taxon>
        <taxon>Mytilus</taxon>
    </lineage>
</organism>
<dbReference type="InterPro" id="IPR049452">
    <property type="entry name" value="Anoctamin_TM"/>
</dbReference>
<evidence type="ECO:0000259" key="7">
    <source>
        <dbReference type="Pfam" id="PF04547"/>
    </source>
</evidence>
<accession>A0A8B6CLJ2</accession>
<feature type="domain" description="Anoctamin transmembrane" evidence="7">
    <location>
        <begin position="8"/>
        <end position="148"/>
    </location>
</feature>
<feature type="transmembrane region" description="Helical" evidence="6">
    <location>
        <begin position="92"/>
        <end position="116"/>
    </location>
</feature>
<sequence length="208" mass="24196">MIKRCLSKETKAEKASRASYEKDYKLEAAQTTSLFYEYLEMVLQFGFLTIFVAAFPLGPLFSLINNIIEIRMDSSKMITHLRRPLADRSPDIGIWYSVLYGISRIAIISNAFIIALTSDYIPRMVYLNSYSKDDSLKGYLNHTMSYFNTSDFEADHRPTYAGSEHIQICRCYLFAYEIYDLSFDQLPQQWSVRIVYTHYPTEVLTMVV</sequence>
<keyword evidence="5 6" id="KW-0472">Membrane</keyword>